<accession>G0N002</accession>
<gene>
    <name evidence="2" type="ORF">CAEBREN_03171</name>
</gene>
<dbReference type="EMBL" id="GL379823">
    <property type="protein sequence ID" value="EGT48674.1"/>
    <property type="molecule type" value="Genomic_DNA"/>
</dbReference>
<feature type="transmembrane region" description="Helical" evidence="1">
    <location>
        <begin position="26"/>
        <end position="43"/>
    </location>
</feature>
<evidence type="ECO:0000313" key="3">
    <source>
        <dbReference type="Proteomes" id="UP000008068"/>
    </source>
</evidence>
<feature type="transmembrane region" description="Helical" evidence="1">
    <location>
        <begin position="50"/>
        <end position="68"/>
    </location>
</feature>
<keyword evidence="3" id="KW-1185">Reference proteome</keyword>
<dbReference type="InParanoid" id="G0N002"/>
<proteinExistence type="predicted"/>
<dbReference type="HOGENOM" id="CLU_2111053_0_0_1"/>
<protein>
    <submittedName>
        <fullName evidence="2">Uncharacterized protein</fullName>
    </submittedName>
</protein>
<name>G0N002_CAEBE</name>
<keyword evidence="1" id="KW-0472">Membrane</keyword>
<evidence type="ECO:0000256" key="1">
    <source>
        <dbReference type="SAM" id="Phobius"/>
    </source>
</evidence>
<keyword evidence="1" id="KW-1133">Transmembrane helix</keyword>
<evidence type="ECO:0000313" key="2">
    <source>
        <dbReference type="EMBL" id="EGT48674.1"/>
    </source>
</evidence>
<keyword evidence="1" id="KW-0812">Transmembrane</keyword>
<sequence>MIAYFSICLATFSYKGVDWFVNHRRYYLLSIVPLFVATGGLSFCRCGIEYNILMIIPISFCAYAPDWLLEYSPPEAQRLHHSMVKCIIYLLIDLFLILKNGVKLNAFYLDIMKDA</sequence>
<feature type="transmembrane region" description="Helical" evidence="1">
    <location>
        <begin position="80"/>
        <end position="98"/>
    </location>
</feature>
<dbReference type="AlphaFoldDB" id="G0N002"/>
<organism evidence="3">
    <name type="scientific">Caenorhabditis brenneri</name>
    <name type="common">Nematode worm</name>
    <dbReference type="NCBI Taxonomy" id="135651"/>
    <lineage>
        <taxon>Eukaryota</taxon>
        <taxon>Metazoa</taxon>
        <taxon>Ecdysozoa</taxon>
        <taxon>Nematoda</taxon>
        <taxon>Chromadorea</taxon>
        <taxon>Rhabditida</taxon>
        <taxon>Rhabditina</taxon>
        <taxon>Rhabditomorpha</taxon>
        <taxon>Rhabditoidea</taxon>
        <taxon>Rhabditidae</taxon>
        <taxon>Peloderinae</taxon>
        <taxon>Caenorhabditis</taxon>
    </lineage>
</organism>
<dbReference type="Proteomes" id="UP000008068">
    <property type="component" value="Unassembled WGS sequence"/>
</dbReference>
<reference evidence="3" key="1">
    <citation type="submission" date="2011-07" db="EMBL/GenBank/DDBJ databases">
        <authorList>
            <consortium name="Caenorhabditis brenneri Sequencing and Analysis Consortium"/>
            <person name="Wilson R.K."/>
        </authorList>
    </citation>
    <scope>NUCLEOTIDE SEQUENCE [LARGE SCALE GENOMIC DNA]</scope>
    <source>
        <strain evidence="3">PB2801</strain>
    </source>
</reference>